<comment type="caution">
    <text evidence="10">The sequence shown here is derived from an EMBL/GenBank/DDBJ whole genome shotgun (WGS) entry which is preliminary data.</text>
</comment>
<feature type="region of interest" description="Disordered" evidence="8">
    <location>
        <begin position="1"/>
        <end position="41"/>
    </location>
</feature>
<dbReference type="EMBL" id="BAABAU010000001">
    <property type="protein sequence ID" value="GAA4265882.1"/>
    <property type="molecule type" value="Genomic_DNA"/>
</dbReference>
<evidence type="ECO:0000256" key="2">
    <source>
        <dbReference type="ARBA" id="ARBA00022679"/>
    </source>
</evidence>
<dbReference type="PRINTS" id="PR00866">
    <property type="entry name" value="RNADNAPOLMS"/>
</dbReference>
<evidence type="ECO:0000256" key="6">
    <source>
        <dbReference type="ARBA" id="ARBA00022918"/>
    </source>
</evidence>
<evidence type="ECO:0000313" key="10">
    <source>
        <dbReference type="EMBL" id="GAA4265882.1"/>
    </source>
</evidence>
<evidence type="ECO:0000259" key="9">
    <source>
        <dbReference type="PROSITE" id="PS50878"/>
    </source>
</evidence>
<sequence>MPPSPGAPRGTKIDQSQTPQKAQRAARARPPAPTDGSSGSRSHASAVAAALADAFLAAPAWSVVELTAAGHRTVGPRRRFVPLAVAGVLSALPRPPLDAPGMLARLVLGLDGFVDAVERSAAREPVRILSRAPVPTESTGREVRIDTVRDLADLVGVTVGRLAWFADTGGWNRRARDEPLHHYRYEWRQRPGRVPRLLEVPLPRLRDIQRIVLDEVLSPLPLHDAAHGFVAGRSAVTGAALHTGRQVVVSADLVSFFASVPGRDVAGVFRRAGLPEAVAHLLTGLCTHAVPVAVLSRMPDGGTSDERFRLRQRLAVPHLPQGAPTSPAVANLALVRLDGRLSGWAASVGASYTRYADDLAFSGDDALAARVGAFVRGVDRIVTDEGHTLNPAKTRVRRQGVRQSVTGIVVNATTSPGRAEHDVLKAILHNCVVAGPSSQNRDGHPEFRLHLLGRIAWIAQLHPARGARLRRQFDRIRW</sequence>
<keyword evidence="3" id="KW-0548">Nucleotidyltransferase</keyword>
<name>A0ABP8E0Z2_9MICO</name>
<evidence type="ECO:0000313" key="11">
    <source>
        <dbReference type="Proteomes" id="UP001501594"/>
    </source>
</evidence>
<evidence type="ECO:0000256" key="5">
    <source>
        <dbReference type="ARBA" id="ARBA00022842"/>
    </source>
</evidence>
<dbReference type="Proteomes" id="UP001501594">
    <property type="component" value="Unassembled WGS sequence"/>
</dbReference>
<keyword evidence="11" id="KW-1185">Reference proteome</keyword>
<organism evidence="10 11">
    <name type="scientific">Frondihabitans peucedani</name>
    <dbReference type="NCBI Taxonomy" id="598626"/>
    <lineage>
        <taxon>Bacteria</taxon>
        <taxon>Bacillati</taxon>
        <taxon>Actinomycetota</taxon>
        <taxon>Actinomycetes</taxon>
        <taxon>Micrococcales</taxon>
        <taxon>Microbacteriaceae</taxon>
        <taxon>Frondihabitans</taxon>
    </lineage>
</organism>
<dbReference type="PANTHER" id="PTHR34047:SF7">
    <property type="entry name" value="RNA-DIRECTED DNA POLYMERASE"/>
    <property type="match status" value="1"/>
</dbReference>
<proteinExistence type="predicted"/>
<accession>A0ABP8E0Z2</accession>
<dbReference type="InterPro" id="IPR051083">
    <property type="entry name" value="GrpII_Intron_Splice-Mob/Def"/>
</dbReference>
<keyword evidence="6" id="KW-0695">RNA-directed DNA polymerase</keyword>
<keyword evidence="5" id="KW-0460">Magnesium</keyword>
<protein>
    <recommendedName>
        <fullName evidence="1">RNA-directed DNA polymerase</fullName>
        <ecNumber evidence="1">2.7.7.49</ecNumber>
    </recommendedName>
</protein>
<feature type="domain" description="Reverse transcriptase" evidence="9">
    <location>
        <begin position="73"/>
        <end position="410"/>
    </location>
</feature>
<dbReference type="PANTHER" id="PTHR34047">
    <property type="entry name" value="NUCLEAR INTRON MATURASE 1, MITOCHONDRIAL-RELATED"/>
    <property type="match status" value="1"/>
</dbReference>
<evidence type="ECO:0000256" key="4">
    <source>
        <dbReference type="ARBA" id="ARBA00022723"/>
    </source>
</evidence>
<evidence type="ECO:0000256" key="3">
    <source>
        <dbReference type="ARBA" id="ARBA00022695"/>
    </source>
</evidence>
<dbReference type="InterPro" id="IPR000123">
    <property type="entry name" value="Reverse_transcriptase_msDNA"/>
</dbReference>
<dbReference type="CDD" id="cd03487">
    <property type="entry name" value="RT_Bac_retron_II"/>
    <property type="match status" value="1"/>
</dbReference>
<dbReference type="InterPro" id="IPR000477">
    <property type="entry name" value="RT_dom"/>
</dbReference>
<evidence type="ECO:0000256" key="8">
    <source>
        <dbReference type="SAM" id="MobiDB-lite"/>
    </source>
</evidence>
<reference evidence="11" key="1">
    <citation type="journal article" date="2019" name="Int. J. Syst. Evol. Microbiol.">
        <title>The Global Catalogue of Microorganisms (GCM) 10K type strain sequencing project: providing services to taxonomists for standard genome sequencing and annotation.</title>
        <authorList>
            <consortium name="The Broad Institute Genomics Platform"/>
            <consortium name="The Broad Institute Genome Sequencing Center for Infectious Disease"/>
            <person name="Wu L."/>
            <person name="Ma J."/>
        </authorList>
    </citation>
    <scope>NUCLEOTIDE SEQUENCE [LARGE SCALE GENOMIC DNA]</scope>
    <source>
        <strain evidence="11">JCM 17442</strain>
    </source>
</reference>
<gene>
    <name evidence="10" type="ORF">GCM10022256_14940</name>
</gene>
<evidence type="ECO:0000256" key="1">
    <source>
        <dbReference type="ARBA" id="ARBA00012493"/>
    </source>
</evidence>
<keyword evidence="4" id="KW-0479">Metal-binding</keyword>
<dbReference type="EC" id="2.7.7.49" evidence="1"/>
<comment type="catalytic activity">
    <reaction evidence="7">
        <text>DNA(n) + a 2'-deoxyribonucleoside 5'-triphosphate = DNA(n+1) + diphosphate</text>
        <dbReference type="Rhea" id="RHEA:22508"/>
        <dbReference type="Rhea" id="RHEA-COMP:17339"/>
        <dbReference type="Rhea" id="RHEA-COMP:17340"/>
        <dbReference type="ChEBI" id="CHEBI:33019"/>
        <dbReference type="ChEBI" id="CHEBI:61560"/>
        <dbReference type="ChEBI" id="CHEBI:173112"/>
        <dbReference type="EC" id="2.7.7.49"/>
    </reaction>
</comment>
<evidence type="ECO:0000256" key="7">
    <source>
        <dbReference type="ARBA" id="ARBA00048173"/>
    </source>
</evidence>
<keyword evidence="2" id="KW-0808">Transferase</keyword>
<dbReference type="Pfam" id="PF00078">
    <property type="entry name" value="RVT_1"/>
    <property type="match status" value="1"/>
</dbReference>
<dbReference type="PROSITE" id="PS50878">
    <property type="entry name" value="RT_POL"/>
    <property type="match status" value="1"/>
</dbReference>